<evidence type="ECO:0000313" key="2">
    <source>
        <dbReference type="EMBL" id="KKO75591.1"/>
    </source>
</evidence>
<keyword evidence="3" id="KW-1185">Reference proteome</keyword>
<dbReference type="VEuPathDB" id="MicrosporidiaDB:G9O61_00g008640"/>
<feature type="region of interest" description="Disordered" evidence="1">
    <location>
        <begin position="56"/>
        <end position="88"/>
    </location>
</feature>
<reference evidence="2 3" key="1">
    <citation type="journal article" date="2015" name="Environ. Microbiol.">
        <title>Genome analyses suggest the presence of polyploidy and recent human-driven expansions in eight global populations of the honeybee pathogen Nosema ceranae.</title>
        <authorList>
            <person name="Pelin A."/>
            <person name="Selman M."/>
            <person name="Aris-Brosou S."/>
            <person name="Farinelli L."/>
            <person name="Corradi N."/>
        </authorList>
    </citation>
    <scope>NUCLEOTIDE SEQUENCE [LARGE SCALE GENOMIC DNA]</scope>
    <source>
        <strain evidence="2 3">PA08 1199</strain>
    </source>
</reference>
<gene>
    <name evidence="2" type="ORF">AAJ76_1700049355</name>
</gene>
<name>A0A0F9WDU0_9MICR</name>
<organism evidence="2 3">
    <name type="scientific">Vairimorpha ceranae</name>
    <dbReference type="NCBI Taxonomy" id="40302"/>
    <lineage>
        <taxon>Eukaryota</taxon>
        <taxon>Fungi</taxon>
        <taxon>Fungi incertae sedis</taxon>
        <taxon>Microsporidia</taxon>
        <taxon>Nosematidae</taxon>
        <taxon>Vairimorpha</taxon>
    </lineage>
</organism>
<evidence type="ECO:0000256" key="1">
    <source>
        <dbReference type="SAM" id="MobiDB-lite"/>
    </source>
</evidence>
<dbReference type="RefSeq" id="XP_024331333.1">
    <property type="nucleotide sequence ID" value="XM_024474233.1"/>
</dbReference>
<dbReference type="Proteomes" id="UP000034350">
    <property type="component" value="Unassembled WGS sequence"/>
</dbReference>
<dbReference type="EMBL" id="JPQZ01000017">
    <property type="protein sequence ID" value="KKO75591.1"/>
    <property type="molecule type" value="Genomic_DNA"/>
</dbReference>
<dbReference type="GeneID" id="36319145"/>
<comment type="caution">
    <text evidence="2">The sequence shown here is derived from an EMBL/GenBank/DDBJ whole genome shotgun (WGS) entry which is preliminary data.</text>
</comment>
<evidence type="ECO:0000313" key="3">
    <source>
        <dbReference type="Proteomes" id="UP000034350"/>
    </source>
</evidence>
<accession>A0A0F9WDU0</accession>
<sequence length="117" mass="14007">MLKRLKTNLFGDRPSPNLYFEKTKLFDFRNEDKLTEWNEREEWYKCASSHAYGVYDESDKAEESDKSDEVDDNSIFTEPKENNNNSIFTKPNENDECFELYNLTTLQALLLRNYLHF</sequence>
<dbReference type="VEuPathDB" id="MicrosporidiaDB:AAJ76_1700049355"/>
<protein>
    <submittedName>
        <fullName evidence="2">Uncharacterized protein</fullName>
    </submittedName>
</protein>
<dbReference type="AlphaFoldDB" id="A0A0F9WDU0"/>
<proteinExistence type="predicted"/>